<gene>
    <name evidence="2" type="ORF">GUY60_13330</name>
</gene>
<protein>
    <submittedName>
        <fullName evidence="2">Uncharacterized protein</fullName>
    </submittedName>
</protein>
<reference evidence="2" key="1">
    <citation type="submission" date="2020-01" db="EMBL/GenBank/DDBJ databases">
        <title>Whole-genome analyses of novel actinobacteria.</title>
        <authorList>
            <person name="Sahin N."/>
        </authorList>
    </citation>
    <scope>NUCLEOTIDE SEQUENCE</scope>
    <source>
        <strain evidence="2">YC537</strain>
    </source>
</reference>
<dbReference type="Proteomes" id="UP000598297">
    <property type="component" value="Unassembled WGS sequence"/>
</dbReference>
<keyword evidence="3" id="KW-1185">Reference proteome</keyword>
<dbReference type="OrthoDB" id="4111494at2"/>
<evidence type="ECO:0000256" key="1">
    <source>
        <dbReference type="SAM" id="MobiDB-lite"/>
    </source>
</evidence>
<feature type="region of interest" description="Disordered" evidence="1">
    <location>
        <begin position="320"/>
        <end position="355"/>
    </location>
</feature>
<organism evidence="2 3">
    <name type="scientific">Streptomyces boluensis</name>
    <dbReference type="NCBI Taxonomy" id="1775135"/>
    <lineage>
        <taxon>Bacteria</taxon>
        <taxon>Bacillati</taxon>
        <taxon>Actinomycetota</taxon>
        <taxon>Actinomycetes</taxon>
        <taxon>Kitasatosporales</taxon>
        <taxon>Streptomycetaceae</taxon>
        <taxon>Streptomyces</taxon>
    </lineage>
</organism>
<dbReference type="PROSITE" id="PS51257">
    <property type="entry name" value="PROKAR_LIPOPROTEIN"/>
    <property type="match status" value="1"/>
</dbReference>
<sequence>MSRSNSARIQRSWALAVAGCVVLVGCGGGGTGDDPAAARPCHGIVPQAQVEGFLDARGTPMDDLKDRADEEPQQCNFRPDGGSDRLFDELDVEVGRSTSSGELLRNVQRRQSDTAGYTVSPIGHGWRGVLNTTSADATAAVVMLCEGKDGKGGDGLTVNLTARQLGGVHDEITEPKRLELARLATATAVNAAERAGCEAPRGKTVRKLAEPVPETGPGTPARAASGTCEGIDARTRETAADPLAPVEDCVVLDAKGEPAFRVAAYYGPFVQDGSVATYKRGDSGLFDGPSGGADGVYWASASCPAQGGTAFFTSETVRKGERLVEPDPGAQRAALKELARRSAERHSCAQPRFDG</sequence>
<evidence type="ECO:0000313" key="2">
    <source>
        <dbReference type="EMBL" id="NBE52391.1"/>
    </source>
</evidence>
<evidence type="ECO:0000313" key="3">
    <source>
        <dbReference type="Proteomes" id="UP000598297"/>
    </source>
</evidence>
<feature type="compositionally biased region" description="Basic and acidic residues" evidence="1">
    <location>
        <begin position="334"/>
        <end position="355"/>
    </location>
</feature>
<comment type="caution">
    <text evidence="2">The sequence shown here is derived from an EMBL/GenBank/DDBJ whole genome shotgun (WGS) entry which is preliminary data.</text>
</comment>
<dbReference type="EMBL" id="JAAAHS010000080">
    <property type="protein sequence ID" value="NBE52391.1"/>
    <property type="molecule type" value="Genomic_DNA"/>
</dbReference>
<dbReference type="RefSeq" id="WP_161697277.1">
    <property type="nucleotide sequence ID" value="NZ_JAAAHS010000080.1"/>
</dbReference>
<dbReference type="AlphaFoldDB" id="A0A964UNM5"/>
<name>A0A964UNM5_9ACTN</name>
<accession>A0A964UNM5</accession>
<proteinExistence type="predicted"/>